<accession>A0A8S1EYG1</accession>
<proteinExistence type="predicted"/>
<sequence>MKSNSNFKTDMLKYATYRHEKSLKKLDELMKIAQDLRNEDTNFVDELEALVEHDVAKFSTCGQKMDEELQAVLNVLFDTIESYNSHCQTPLPKNETYSDYMELHGRLVKLTQKFDEIQRIKSMSDHALSQLKQERKILWKLAERADEMKIRWILIEASTKIARGILPEDPLYDVRRLPQLLTYLYNKPTTVKYYKKMIENITKRVLAFHLKVESEKDPTLKTMKSFSNLTLLDICSTQLSNKTKRAPMVHIGAAPYPTSRDPSNTVLSHGEVTAPPEIITPVAKDSAMTLASSSSPTPILTNGETIPPKATENLVAKDSVQQVGK</sequence>
<feature type="region of interest" description="Disordered" evidence="1">
    <location>
        <begin position="290"/>
        <end position="325"/>
    </location>
</feature>
<protein>
    <submittedName>
        <fullName evidence="2">Uncharacterized protein</fullName>
    </submittedName>
</protein>
<dbReference type="Proteomes" id="UP000494206">
    <property type="component" value="Unassembled WGS sequence"/>
</dbReference>
<evidence type="ECO:0000313" key="3">
    <source>
        <dbReference type="Proteomes" id="UP000494206"/>
    </source>
</evidence>
<evidence type="ECO:0000256" key="1">
    <source>
        <dbReference type="SAM" id="MobiDB-lite"/>
    </source>
</evidence>
<reference evidence="2 3" key="1">
    <citation type="submission" date="2020-04" db="EMBL/GenBank/DDBJ databases">
        <authorList>
            <person name="Laetsch R D."/>
            <person name="Stevens L."/>
            <person name="Kumar S."/>
            <person name="Blaxter L. M."/>
        </authorList>
    </citation>
    <scope>NUCLEOTIDE SEQUENCE [LARGE SCALE GENOMIC DNA]</scope>
</reference>
<name>A0A8S1EYG1_9PELO</name>
<gene>
    <name evidence="2" type="ORF">CBOVIS_LOCUS7059</name>
</gene>
<keyword evidence="3" id="KW-1185">Reference proteome</keyword>
<evidence type="ECO:0000313" key="2">
    <source>
        <dbReference type="EMBL" id="CAB3404783.1"/>
    </source>
</evidence>
<organism evidence="2 3">
    <name type="scientific">Caenorhabditis bovis</name>
    <dbReference type="NCBI Taxonomy" id="2654633"/>
    <lineage>
        <taxon>Eukaryota</taxon>
        <taxon>Metazoa</taxon>
        <taxon>Ecdysozoa</taxon>
        <taxon>Nematoda</taxon>
        <taxon>Chromadorea</taxon>
        <taxon>Rhabditida</taxon>
        <taxon>Rhabditina</taxon>
        <taxon>Rhabditomorpha</taxon>
        <taxon>Rhabditoidea</taxon>
        <taxon>Rhabditidae</taxon>
        <taxon>Peloderinae</taxon>
        <taxon>Caenorhabditis</taxon>
    </lineage>
</organism>
<comment type="caution">
    <text evidence="2">The sequence shown here is derived from an EMBL/GenBank/DDBJ whole genome shotgun (WGS) entry which is preliminary data.</text>
</comment>
<dbReference type="AlphaFoldDB" id="A0A8S1EYG1"/>
<dbReference type="EMBL" id="CADEPM010000004">
    <property type="protein sequence ID" value="CAB3404783.1"/>
    <property type="molecule type" value="Genomic_DNA"/>
</dbReference>
<feature type="compositionally biased region" description="Polar residues" evidence="1">
    <location>
        <begin position="290"/>
        <end position="304"/>
    </location>
</feature>